<organism evidence="13 14">
    <name type="scientific">Nannochloropsis salina CCMP1776</name>
    <dbReference type="NCBI Taxonomy" id="1027361"/>
    <lineage>
        <taxon>Eukaryota</taxon>
        <taxon>Sar</taxon>
        <taxon>Stramenopiles</taxon>
        <taxon>Ochrophyta</taxon>
        <taxon>Eustigmatophyceae</taxon>
        <taxon>Eustigmatales</taxon>
        <taxon>Monodopsidaceae</taxon>
        <taxon>Microchloropsis</taxon>
        <taxon>Microchloropsis salina</taxon>
    </lineage>
</organism>
<dbReference type="Pfam" id="PF02517">
    <property type="entry name" value="Rce1-like"/>
    <property type="match status" value="1"/>
</dbReference>
<dbReference type="GO" id="GO:0005789">
    <property type="term" value="C:endoplasmic reticulum membrane"/>
    <property type="evidence" value="ECO:0007669"/>
    <property type="project" value="UniProtKB-SubCell"/>
</dbReference>
<evidence type="ECO:0000256" key="6">
    <source>
        <dbReference type="ARBA" id="ARBA00022824"/>
    </source>
</evidence>
<keyword evidence="7 11" id="KW-1133">Transmembrane helix</keyword>
<evidence type="ECO:0000256" key="4">
    <source>
        <dbReference type="ARBA" id="ARBA00022692"/>
    </source>
</evidence>
<evidence type="ECO:0000256" key="5">
    <source>
        <dbReference type="ARBA" id="ARBA00022801"/>
    </source>
</evidence>
<evidence type="ECO:0000256" key="9">
    <source>
        <dbReference type="ARBA" id="ARBA00047280"/>
    </source>
</evidence>
<evidence type="ECO:0000256" key="11">
    <source>
        <dbReference type="SAM" id="Phobius"/>
    </source>
</evidence>
<sequence>MVLHPAVLPPSLLRAHAGLQPSSLTLALVACLSMAILIFLLFATPSPGASLPIYVWLGLTECYYDRWYELVEYQSSRPLLYHLSRRTAPSPRSWLEWVDQRRRRHGQGKDVLWRNLVVAPLTEARREGGREGGRGELVFRACMLPILYQAASSPSLSRSRPSSSSPPLGLLILLTPLFFGLAHTHHALQRLRDGVPARIAFLGVCLQIAYTSIFGWHAAFLFLRTGSLLPCVLTHSFCNLMGLPNLAFLLPPPSLLPPPPSSFILHAHRGKILGVYSLGIGLFAILLYPCSDPQWYYREEGTRPLYWR</sequence>
<gene>
    <name evidence="13" type="ORF">NSK_006791</name>
</gene>
<proteinExistence type="inferred from homology"/>
<keyword evidence="5" id="KW-0378">Hydrolase</keyword>
<comment type="caution">
    <text evidence="13">The sequence shown here is derived from an EMBL/GenBank/DDBJ whole genome shotgun (WGS) entry which is preliminary data.</text>
</comment>
<dbReference type="EMBL" id="SDOX01000122">
    <property type="protein sequence ID" value="TFJ81539.1"/>
    <property type="molecule type" value="Genomic_DNA"/>
</dbReference>
<dbReference type="AlphaFoldDB" id="A0A4D9CYE8"/>
<evidence type="ECO:0000256" key="3">
    <source>
        <dbReference type="ARBA" id="ARBA00022670"/>
    </source>
</evidence>
<dbReference type="Proteomes" id="UP000355283">
    <property type="component" value="Unassembled WGS sequence"/>
</dbReference>
<evidence type="ECO:0000256" key="8">
    <source>
        <dbReference type="ARBA" id="ARBA00023136"/>
    </source>
</evidence>
<keyword evidence="6" id="KW-0256">Endoplasmic reticulum</keyword>
<evidence type="ECO:0000256" key="7">
    <source>
        <dbReference type="ARBA" id="ARBA00022989"/>
    </source>
</evidence>
<dbReference type="PANTHER" id="PTHR13046">
    <property type="entry name" value="PROTEASE U48 CAAX PRENYL PROTEASE RCE1"/>
    <property type="match status" value="1"/>
</dbReference>
<evidence type="ECO:0000313" key="13">
    <source>
        <dbReference type="EMBL" id="TFJ81539.1"/>
    </source>
</evidence>
<feature type="domain" description="CAAX prenyl protease 2/Lysostaphin resistance protein A-like" evidence="12">
    <location>
        <begin position="136"/>
        <end position="241"/>
    </location>
</feature>
<keyword evidence="4 11" id="KW-0812">Transmembrane</keyword>
<dbReference type="InterPro" id="IPR003675">
    <property type="entry name" value="Rce1/LyrA-like_dom"/>
</dbReference>
<evidence type="ECO:0000256" key="1">
    <source>
        <dbReference type="ARBA" id="ARBA00004477"/>
    </source>
</evidence>
<feature type="transmembrane region" description="Helical" evidence="11">
    <location>
        <begin position="228"/>
        <end position="250"/>
    </location>
</feature>
<comment type="similarity">
    <text evidence="2">Belongs to the peptidase U48 family.</text>
</comment>
<reference evidence="13 14" key="1">
    <citation type="submission" date="2019-01" db="EMBL/GenBank/DDBJ databases">
        <title>Nuclear Genome Assembly of the Microalgal Biofuel strain Nannochloropsis salina CCMP1776.</title>
        <authorList>
            <person name="Hovde B."/>
        </authorList>
    </citation>
    <scope>NUCLEOTIDE SEQUENCE [LARGE SCALE GENOMIC DNA]</scope>
    <source>
        <strain evidence="13 14">CCMP1776</strain>
    </source>
</reference>
<accession>A0A4D9CYE8</accession>
<feature type="transmembrane region" description="Helical" evidence="11">
    <location>
        <begin position="200"/>
        <end position="223"/>
    </location>
</feature>
<dbReference type="GO" id="GO:0004222">
    <property type="term" value="F:metalloendopeptidase activity"/>
    <property type="evidence" value="ECO:0007669"/>
    <property type="project" value="InterPro"/>
</dbReference>
<dbReference type="EC" id="3.4.26.1" evidence="10"/>
<evidence type="ECO:0000256" key="2">
    <source>
        <dbReference type="ARBA" id="ARBA00006897"/>
    </source>
</evidence>
<dbReference type="GO" id="GO:0071586">
    <property type="term" value="P:CAAX-box protein processing"/>
    <property type="evidence" value="ECO:0007669"/>
    <property type="project" value="InterPro"/>
</dbReference>
<protein>
    <recommendedName>
        <fullName evidence="10">intramembrane prenyl-peptidase Rce1</fullName>
        <ecNumber evidence="10">3.4.26.1</ecNumber>
    </recommendedName>
</protein>
<feature type="transmembrane region" description="Helical" evidence="11">
    <location>
        <begin position="24"/>
        <end position="43"/>
    </location>
</feature>
<evidence type="ECO:0000259" key="12">
    <source>
        <dbReference type="Pfam" id="PF02517"/>
    </source>
</evidence>
<evidence type="ECO:0000313" key="14">
    <source>
        <dbReference type="Proteomes" id="UP000355283"/>
    </source>
</evidence>
<keyword evidence="14" id="KW-1185">Reference proteome</keyword>
<comment type="catalytic activity">
    <reaction evidence="9">
        <text>Hydrolyzes the peptide bond -P2-(S-farnesyl or geranylgeranyl)C-P1'-P2'-P3'-COOH where P1' and P2' are amino acids with aliphatic sidechains and P3' is any C-terminal residue.</text>
        <dbReference type="EC" id="3.4.26.1"/>
    </reaction>
</comment>
<keyword evidence="3" id="KW-0645">Protease</keyword>
<dbReference type="InterPro" id="IPR039731">
    <property type="entry name" value="Rce1"/>
</dbReference>
<feature type="transmembrane region" description="Helical" evidence="11">
    <location>
        <begin position="270"/>
        <end position="288"/>
    </location>
</feature>
<evidence type="ECO:0000256" key="10">
    <source>
        <dbReference type="ARBA" id="ARBA00049729"/>
    </source>
</evidence>
<dbReference type="OrthoDB" id="271604at2759"/>
<name>A0A4D9CYE8_9STRA</name>
<keyword evidence="8 11" id="KW-0472">Membrane</keyword>
<dbReference type="PANTHER" id="PTHR13046:SF0">
    <property type="entry name" value="CAAX PRENYL PROTEASE 2"/>
    <property type="match status" value="1"/>
</dbReference>
<feature type="transmembrane region" description="Helical" evidence="11">
    <location>
        <begin position="168"/>
        <end position="188"/>
    </location>
</feature>
<comment type="subcellular location">
    <subcellularLocation>
        <location evidence="1">Endoplasmic reticulum membrane</location>
        <topology evidence="1">Multi-pass membrane protein</topology>
    </subcellularLocation>
</comment>